<dbReference type="Proteomes" id="UP000720595">
    <property type="component" value="Unassembled WGS sequence"/>
</dbReference>
<sequence>MNKGQNKQLEKYLSQLDSYLRYMPVSEKTDILSELKSTFYERLNNGQSEESIIAELGTPKELAMSYMGESIIKKKGFSFRRFMMVVGFYSIATMAWMSIIPTLAVLSISFFFSSVVSVLAGIMGLLKGIVHISLIDNMKFMFFLYELKGVPALLLGLLLAIVFIGLGILCWKGTIQIISFLQVQRWKLNNKRN</sequence>
<gene>
    <name evidence="2" type="ORF">JOD41_000587</name>
</gene>
<keyword evidence="3" id="KW-1185">Reference proteome</keyword>
<evidence type="ECO:0000256" key="1">
    <source>
        <dbReference type="SAM" id="Phobius"/>
    </source>
</evidence>
<feature type="transmembrane region" description="Helical" evidence="1">
    <location>
        <begin position="150"/>
        <end position="169"/>
    </location>
</feature>
<protein>
    <submittedName>
        <fullName evidence="2">Membrane protein</fullName>
    </submittedName>
</protein>
<keyword evidence="1" id="KW-1133">Transmembrane helix</keyword>
<name>A0ABS2MIM1_9FIRM</name>
<reference evidence="2 3" key="1">
    <citation type="submission" date="2021-01" db="EMBL/GenBank/DDBJ databases">
        <title>Genomic Encyclopedia of Type Strains, Phase IV (KMG-IV): sequencing the most valuable type-strain genomes for metagenomic binning, comparative biology and taxonomic classification.</title>
        <authorList>
            <person name="Goeker M."/>
        </authorList>
    </citation>
    <scope>NUCLEOTIDE SEQUENCE [LARGE SCALE GENOMIC DNA]</scope>
    <source>
        <strain evidence="2 3">DSM 21461</strain>
    </source>
</reference>
<evidence type="ECO:0000313" key="2">
    <source>
        <dbReference type="EMBL" id="MBM7549865.1"/>
    </source>
</evidence>
<proteinExistence type="predicted"/>
<accession>A0ABS2MIM1</accession>
<evidence type="ECO:0000313" key="3">
    <source>
        <dbReference type="Proteomes" id="UP000720595"/>
    </source>
</evidence>
<dbReference type="Pfam" id="PF22564">
    <property type="entry name" value="HAAS"/>
    <property type="match status" value="1"/>
</dbReference>
<dbReference type="RefSeq" id="WP_205051494.1">
    <property type="nucleotide sequence ID" value="NZ_JAFBDH010000002.1"/>
</dbReference>
<feature type="transmembrane region" description="Helical" evidence="1">
    <location>
        <begin position="82"/>
        <end position="104"/>
    </location>
</feature>
<feature type="transmembrane region" description="Helical" evidence="1">
    <location>
        <begin position="110"/>
        <end position="130"/>
    </location>
</feature>
<dbReference type="EMBL" id="JAFBDH010000002">
    <property type="protein sequence ID" value="MBM7549865.1"/>
    <property type="molecule type" value="Genomic_DNA"/>
</dbReference>
<organism evidence="2 3">
    <name type="scientific">Peptoniphilus gorbachii</name>
    <dbReference type="NCBI Taxonomy" id="411567"/>
    <lineage>
        <taxon>Bacteria</taxon>
        <taxon>Bacillati</taxon>
        <taxon>Bacillota</taxon>
        <taxon>Tissierellia</taxon>
        <taxon>Tissierellales</taxon>
        <taxon>Peptoniphilaceae</taxon>
        <taxon>Peptoniphilus</taxon>
    </lineage>
</organism>
<keyword evidence="1" id="KW-0812">Transmembrane</keyword>
<comment type="caution">
    <text evidence="2">The sequence shown here is derived from an EMBL/GenBank/DDBJ whole genome shotgun (WGS) entry which is preliminary data.</text>
</comment>
<keyword evidence="1" id="KW-0472">Membrane</keyword>